<dbReference type="GO" id="GO:0003993">
    <property type="term" value="F:acid phosphatase activity"/>
    <property type="evidence" value="ECO:0007669"/>
    <property type="project" value="TreeGrafter"/>
</dbReference>
<evidence type="ECO:0000256" key="16">
    <source>
        <dbReference type="PIRSR" id="PIRSR000894-2"/>
    </source>
</evidence>
<keyword evidence="9 17" id="KW-0472">Membrane</keyword>
<feature type="transmembrane region" description="Helical" evidence="17">
    <location>
        <begin position="12"/>
        <end position="29"/>
    </location>
</feature>
<dbReference type="InterPro" id="IPR016274">
    <property type="entry name" value="Histidine_acid_Pase_euk"/>
</dbReference>
<evidence type="ECO:0000256" key="12">
    <source>
        <dbReference type="ARBA" id="ARBA00043668"/>
    </source>
</evidence>
<comment type="catalytic activity">
    <reaction evidence="15">
        <text>(2R)-2,3-bisphosphoglycerate + H2O = (2R)-2-phosphoglycerate + phosphate</text>
        <dbReference type="Rhea" id="RHEA:27381"/>
        <dbReference type="ChEBI" id="CHEBI:15377"/>
        <dbReference type="ChEBI" id="CHEBI:43474"/>
        <dbReference type="ChEBI" id="CHEBI:58248"/>
        <dbReference type="ChEBI" id="CHEBI:58289"/>
        <dbReference type="EC" id="3.1.3.80"/>
    </reaction>
    <physiologicalReaction direction="left-to-right" evidence="15">
        <dbReference type="Rhea" id="RHEA:27382"/>
    </physiologicalReaction>
</comment>
<keyword evidence="8" id="KW-0378">Hydrolase</keyword>
<dbReference type="PANTHER" id="PTHR20963">
    <property type="entry name" value="MULTIPLE INOSITOL POLYPHOSPHATE PHOSPHATASE-RELATED"/>
    <property type="match status" value="1"/>
</dbReference>
<evidence type="ECO:0000256" key="4">
    <source>
        <dbReference type="ARBA" id="ARBA00013040"/>
    </source>
</evidence>
<dbReference type="Proteomes" id="UP001152798">
    <property type="component" value="Chromosome 5"/>
</dbReference>
<dbReference type="EC" id="3.1.3.62" evidence="4"/>
<protein>
    <recommendedName>
        <fullName evidence="5">Multiple inositol polyphosphate phosphatase 1</fullName>
        <ecNumber evidence="4">3.1.3.62</ecNumber>
        <ecNumber evidence="3">3.1.3.80</ecNumber>
    </recommendedName>
    <alternativeName>
        <fullName evidence="11">2,3-bisphosphoglycerate 3-phosphatase</fullName>
    </alternativeName>
</protein>
<keyword evidence="19" id="KW-1185">Reference proteome</keyword>
<dbReference type="GO" id="GO:0052745">
    <property type="term" value="F:inositol phosphate phosphatase activity"/>
    <property type="evidence" value="ECO:0007669"/>
    <property type="project" value="TreeGrafter"/>
</dbReference>
<evidence type="ECO:0000256" key="3">
    <source>
        <dbReference type="ARBA" id="ARBA00012976"/>
    </source>
</evidence>
<dbReference type="GO" id="GO:0005886">
    <property type="term" value="C:plasma membrane"/>
    <property type="evidence" value="ECO:0007669"/>
    <property type="project" value="UniProtKB-SubCell"/>
</dbReference>
<feature type="disulfide bond" evidence="16">
    <location>
        <begin position="269"/>
        <end position="284"/>
    </location>
</feature>
<name>A0A9P0MQM6_NEZVI</name>
<evidence type="ECO:0000256" key="1">
    <source>
        <dbReference type="ARBA" id="ARBA00004236"/>
    </source>
</evidence>
<sequence length="447" mass="52128">MANSLKLSVYSDYFYLTVALLFVNIVNTFKQTSEVQPEVVFHLGTKTPYRIVAYTNDSTVEYPGCYPVKIFGIIRHGTRTPGNKVINKVKQIISTVKLSIDTKDTISFLKGLLWKSQAKKEWSSLLSSDSEKFLTTEGENEMMLLAQRFQNRFPSLLPTMFSNNSYYFKYTDTQRTKESARRFTIGLFGEEGSDSVWFPKPPLHDPILRFYKLCDKWKKEVKKNPKTKYELNKYRTSPEVHNMLMQVSSRIGLNYTLSFDTLHLIFTACAFETAWFPQSFSQWCSPFEKKDIEVMEYFEELKYFWRDGYGYDINHEQACPLLRKVTDFFMDKAGPKAIFYFTHSGTLLKTLSHIGLYKDDFKLTHDIDLKLRQKRNWNVSKMNSFGNNLIFVLFSCEDGEKLLSLHQERPVILSGCPKEELCPFLTVRKIMPASAEYQCDFTRICSL</sequence>
<dbReference type="EMBL" id="OV725081">
    <property type="protein sequence ID" value="CAH1401394.1"/>
    <property type="molecule type" value="Genomic_DNA"/>
</dbReference>
<evidence type="ECO:0000256" key="2">
    <source>
        <dbReference type="ARBA" id="ARBA00008422"/>
    </source>
</evidence>
<comment type="similarity">
    <text evidence="2">Belongs to the histidine acid phosphatase family. MINPP1 subfamily.</text>
</comment>
<dbReference type="Gene3D" id="3.40.50.1240">
    <property type="entry name" value="Phosphoglycerate mutase-like"/>
    <property type="match status" value="1"/>
</dbReference>
<evidence type="ECO:0000256" key="8">
    <source>
        <dbReference type="ARBA" id="ARBA00022801"/>
    </source>
</evidence>
<dbReference type="AlphaFoldDB" id="A0A9P0MQM6"/>
<dbReference type="GO" id="GO:0034417">
    <property type="term" value="F:bisphosphoglycerate 3-phosphatase activity"/>
    <property type="evidence" value="ECO:0007669"/>
    <property type="project" value="UniProtKB-EC"/>
</dbReference>
<keyword evidence="17" id="KW-0812">Transmembrane</keyword>
<evidence type="ECO:0000256" key="6">
    <source>
        <dbReference type="ARBA" id="ARBA00022475"/>
    </source>
</evidence>
<keyword evidence="16" id="KW-1015">Disulfide bond</keyword>
<evidence type="ECO:0000313" key="19">
    <source>
        <dbReference type="Proteomes" id="UP001152798"/>
    </source>
</evidence>
<dbReference type="EC" id="3.1.3.80" evidence="3"/>
<evidence type="ECO:0000256" key="15">
    <source>
        <dbReference type="ARBA" id="ARBA00043832"/>
    </source>
</evidence>
<comment type="catalytic activity">
    <reaction evidence="13">
        <text>1D-myo-inositol 1,2,4,5,6-pentakisphosphate + H2O = 1D-myo-inositol 1,2,5,6-tetrakisphosphate + phosphate</text>
        <dbReference type="Rhea" id="RHEA:77115"/>
        <dbReference type="ChEBI" id="CHEBI:15377"/>
        <dbReference type="ChEBI" id="CHEBI:43474"/>
        <dbReference type="ChEBI" id="CHEBI:57798"/>
        <dbReference type="ChEBI" id="CHEBI:195535"/>
        <dbReference type="EC" id="3.1.3.62"/>
    </reaction>
    <physiologicalReaction direction="left-to-right" evidence="13">
        <dbReference type="Rhea" id="RHEA:77116"/>
    </physiologicalReaction>
</comment>
<dbReference type="OrthoDB" id="6509975at2759"/>
<keyword evidence="10" id="KW-0325">Glycoprotein</keyword>
<evidence type="ECO:0000256" key="9">
    <source>
        <dbReference type="ARBA" id="ARBA00023136"/>
    </source>
</evidence>
<evidence type="ECO:0000256" key="17">
    <source>
        <dbReference type="SAM" id="Phobius"/>
    </source>
</evidence>
<gene>
    <name evidence="18" type="ORF">NEZAVI_LOCUS10425</name>
</gene>
<evidence type="ECO:0000256" key="5">
    <source>
        <dbReference type="ARBA" id="ARBA00018097"/>
    </source>
</evidence>
<keyword evidence="6" id="KW-1003">Cell membrane</keyword>
<comment type="catalytic activity">
    <reaction evidence="12">
        <text>1D-myo-inositol 1,2,5,6-tetrakisphosphate + H2O = 1D-myo-inositol 1,2,6-trisphosphate + phosphate</text>
        <dbReference type="Rhea" id="RHEA:77119"/>
        <dbReference type="ChEBI" id="CHEBI:15377"/>
        <dbReference type="ChEBI" id="CHEBI:43474"/>
        <dbReference type="ChEBI" id="CHEBI:195535"/>
        <dbReference type="ChEBI" id="CHEBI:195537"/>
        <dbReference type="EC" id="3.1.3.62"/>
    </reaction>
    <physiologicalReaction direction="left-to-right" evidence="12">
        <dbReference type="Rhea" id="RHEA:77120"/>
    </physiologicalReaction>
</comment>
<dbReference type="InterPro" id="IPR029033">
    <property type="entry name" value="His_PPase_superfam"/>
</dbReference>
<dbReference type="PIRSF" id="PIRSF000894">
    <property type="entry name" value="Acid_phosphatase"/>
    <property type="match status" value="1"/>
</dbReference>
<keyword evidence="17" id="KW-1133">Transmembrane helix</keyword>
<dbReference type="PANTHER" id="PTHR20963:SF51">
    <property type="entry name" value="MULTIPLE INOSITOL POLYPHOSPHATE PHOSPHATASE 1"/>
    <property type="match status" value="1"/>
</dbReference>
<dbReference type="FunFam" id="3.40.50.1240:FF:000014">
    <property type="entry name" value="Multiple inositol polyphosphate phosphatase 1"/>
    <property type="match status" value="1"/>
</dbReference>
<evidence type="ECO:0000256" key="10">
    <source>
        <dbReference type="ARBA" id="ARBA00023180"/>
    </source>
</evidence>
<comment type="subcellular location">
    <subcellularLocation>
        <location evidence="1">Cell membrane</location>
    </subcellularLocation>
</comment>
<dbReference type="InterPro" id="IPR000560">
    <property type="entry name" value="His_Pase_clade-2"/>
</dbReference>
<evidence type="ECO:0000256" key="13">
    <source>
        <dbReference type="ARBA" id="ARBA00043671"/>
    </source>
</evidence>
<proteinExistence type="inferred from homology"/>
<accession>A0A9P0MQM6</accession>
<reference evidence="18" key="1">
    <citation type="submission" date="2022-01" db="EMBL/GenBank/DDBJ databases">
        <authorList>
            <person name="King R."/>
        </authorList>
    </citation>
    <scope>NUCLEOTIDE SEQUENCE</scope>
</reference>
<dbReference type="CDD" id="cd07061">
    <property type="entry name" value="HP_HAP_like"/>
    <property type="match status" value="1"/>
</dbReference>
<dbReference type="Pfam" id="PF00328">
    <property type="entry name" value="His_Phos_2"/>
    <property type="match status" value="1"/>
</dbReference>
<evidence type="ECO:0000256" key="11">
    <source>
        <dbReference type="ARBA" id="ARBA00031642"/>
    </source>
</evidence>
<evidence type="ECO:0000313" key="18">
    <source>
        <dbReference type="EMBL" id="CAH1401394.1"/>
    </source>
</evidence>
<evidence type="ECO:0000256" key="14">
    <source>
        <dbReference type="ARBA" id="ARBA00043691"/>
    </source>
</evidence>
<comment type="catalytic activity">
    <reaction evidence="14">
        <text>1D-myo-inositol hexakisphosphate + H2O = 1D-myo-inositol 1,2,4,5,6-pentakisphosphate + phosphate</text>
        <dbReference type="Rhea" id="RHEA:16989"/>
        <dbReference type="ChEBI" id="CHEBI:15377"/>
        <dbReference type="ChEBI" id="CHEBI:43474"/>
        <dbReference type="ChEBI" id="CHEBI:57798"/>
        <dbReference type="ChEBI" id="CHEBI:58130"/>
        <dbReference type="EC" id="3.1.3.62"/>
    </reaction>
    <physiologicalReaction direction="left-to-right" evidence="14">
        <dbReference type="Rhea" id="RHEA:16990"/>
    </physiologicalReaction>
</comment>
<keyword evidence="7" id="KW-0732">Signal</keyword>
<organism evidence="18 19">
    <name type="scientific">Nezara viridula</name>
    <name type="common">Southern green stink bug</name>
    <name type="synonym">Cimex viridulus</name>
    <dbReference type="NCBI Taxonomy" id="85310"/>
    <lineage>
        <taxon>Eukaryota</taxon>
        <taxon>Metazoa</taxon>
        <taxon>Ecdysozoa</taxon>
        <taxon>Arthropoda</taxon>
        <taxon>Hexapoda</taxon>
        <taxon>Insecta</taxon>
        <taxon>Pterygota</taxon>
        <taxon>Neoptera</taxon>
        <taxon>Paraneoptera</taxon>
        <taxon>Hemiptera</taxon>
        <taxon>Heteroptera</taxon>
        <taxon>Panheteroptera</taxon>
        <taxon>Pentatomomorpha</taxon>
        <taxon>Pentatomoidea</taxon>
        <taxon>Pentatomidae</taxon>
        <taxon>Pentatominae</taxon>
        <taxon>Nezara</taxon>
    </lineage>
</organism>
<dbReference type="SUPFAM" id="SSF53254">
    <property type="entry name" value="Phosphoglycerate mutase-like"/>
    <property type="match status" value="1"/>
</dbReference>
<evidence type="ECO:0000256" key="7">
    <source>
        <dbReference type="ARBA" id="ARBA00022729"/>
    </source>
</evidence>